<reference evidence="2 3" key="1">
    <citation type="journal article" date="2015" name="Nature">
        <title>rRNA introns, odd ribosomes, and small enigmatic genomes across a large radiation of phyla.</title>
        <authorList>
            <person name="Brown C.T."/>
            <person name="Hug L.A."/>
            <person name="Thomas B.C."/>
            <person name="Sharon I."/>
            <person name="Castelle C.J."/>
            <person name="Singh A."/>
            <person name="Wilkins M.J."/>
            <person name="Williams K.H."/>
            <person name="Banfield J.F."/>
        </authorList>
    </citation>
    <scope>NUCLEOTIDE SEQUENCE [LARGE SCALE GENOMIC DNA]</scope>
</reference>
<accession>A0A0G1X4H4</accession>
<sequence length="308" mass="32408">MKKIDIRKHTHLLFGFFCGVLLVGVYVAGSMYLGIRSGSSVVSAAIPALTEPSADPFVRGWAWSSNIGWINFDCRDLGTCATSSYSTRLNLATGRVAGGPNEHWAWSSTIGWIDTNPTAGYPEAPNHGLRVDIPTGVISGWMRACAGAANISDVPPSCTGGSVDGWDGWIKVMDAKVTQRGYIKNNAETDGGWMWGGDVIGWVKTWIAGDDGVYFPAADCAFGIDPASITPPQSVTLAWKCNQLVTANTCSIDHGVGTNLPATGNRNANPAEATTYTLTCQGLGGPAIKTVSIAVSGKVRIIEVPAGQ</sequence>
<gene>
    <name evidence="2" type="ORF">UY19_C0016G0006</name>
</gene>
<keyword evidence="1" id="KW-0472">Membrane</keyword>
<evidence type="ECO:0000256" key="1">
    <source>
        <dbReference type="SAM" id="Phobius"/>
    </source>
</evidence>
<protein>
    <submittedName>
        <fullName evidence="2">Uncharacterized protein</fullName>
    </submittedName>
</protein>
<name>A0A0G1X4H4_9BACT</name>
<organism evidence="2 3">
    <name type="scientific">Candidatus Wolfebacteria bacterium GW2011_GWA2_47_9b</name>
    <dbReference type="NCBI Taxonomy" id="1619005"/>
    <lineage>
        <taxon>Bacteria</taxon>
        <taxon>Candidatus Wolfeibacteriota</taxon>
    </lineage>
</organism>
<keyword evidence="1" id="KW-1133">Transmembrane helix</keyword>
<dbReference type="EMBL" id="LCPB01000016">
    <property type="protein sequence ID" value="KKU89320.1"/>
    <property type="molecule type" value="Genomic_DNA"/>
</dbReference>
<comment type="caution">
    <text evidence="2">The sequence shown here is derived from an EMBL/GenBank/DDBJ whole genome shotgun (WGS) entry which is preliminary data.</text>
</comment>
<feature type="transmembrane region" description="Helical" evidence="1">
    <location>
        <begin position="12"/>
        <end position="35"/>
    </location>
</feature>
<dbReference type="Proteomes" id="UP000033882">
    <property type="component" value="Unassembled WGS sequence"/>
</dbReference>
<evidence type="ECO:0000313" key="2">
    <source>
        <dbReference type="EMBL" id="KKU89320.1"/>
    </source>
</evidence>
<dbReference type="AlphaFoldDB" id="A0A0G1X4H4"/>
<keyword evidence="1" id="KW-0812">Transmembrane</keyword>
<evidence type="ECO:0000313" key="3">
    <source>
        <dbReference type="Proteomes" id="UP000033882"/>
    </source>
</evidence>
<proteinExistence type="predicted"/>